<accession>A0A511ZI07</accession>
<dbReference type="GO" id="GO:0005829">
    <property type="term" value="C:cytosol"/>
    <property type="evidence" value="ECO:0007669"/>
    <property type="project" value="TreeGrafter"/>
</dbReference>
<dbReference type="Pfam" id="PF01042">
    <property type="entry name" value="Ribonuc_L-PSP"/>
    <property type="match status" value="1"/>
</dbReference>
<comment type="caution">
    <text evidence="2">The sequence shown here is derived from an EMBL/GenBank/DDBJ whole genome shotgun (WGS) entry which is preliminary data.</text>
</comment>
<dbReference type="SUPFAM" id="SSF55298">
    <property type="entry name" value="YjgF-like"/>
    <property type="match status" value="1"/>
</dbReference>
<name>A0A511ZI07_9BACI</name>
<dbReference type="InterPro" id="IPR006175">
    <property type="entry name" value="YjgF/YER057c/UK114"/>
</dbReference>
<dbReference type="NCBIfam" id="TIGR00004">
    <property type="entry name" value="Rid family detoxifying hydrolase"/>
    <property type="match status" value="1"/>
</dbReference>
<comment type="similarity">
    <text evidence="1">Belongs to the RutC family.</text>
</comment>
<evidence type="ECO:0000256" key="1">
    <source>
        <dbReference type="ARBA" id="ARBA00010552"/>
    </source>
</evidence>
<dbReference type="Proteomes" id="UP000321558">
    <property type="component" value="Unassembled WGS sequence"/>
</dbReference>
<dbReference type="AlphaFoldDB" id="A0A511ZI07"/>
<dbReference type="PANTHER" id="PTHR11803:SF39">
    <property type="entry name" value="2-IMINOBUTANOATE_2-IMINOPROPANOATE DEAMINASE"/>
    <property type="match status" value="1"/>
</dbReference>
<evidence type="ECO:0000313" key="2">
    <source>
        <dbReference type="EMBL" id="GEN87092.1"/>
    </source>
</evidence>
<sequence>MKEIINTSLAPKPGGHFSQATKKNNTVYVAGQAPVDIKTGKVPETIEEQTRVALTNVKNVLEAAGGRLEDVVKVNTYLTNLDDFEIYDKVYQEFFTDNLPARTTIGCDLKGIPLEIDAIAEL</sequence>
<dbReference type="Gene3D" id="3.30.1330.40">
    <property type="entry name" value="RutC-like"/>
    <property type="match status" value="1"/>
</dbReference>
<evidence type="ECO:0000313" key="3">
    <source>
        <dbReference type="Proteomes" id="UP000321558"/>
    </source>
</evidence>
<organism evidence="2 3">
    <name type="scientific">Oceanobacillus sojae</name>
    <dbReference type="NCBI Taxonomy" id="582851"/>
    <lineage>
        <taxon>Bacteria</taxon>
        <taxon>Bacillati</taxon>
        <taxon>Bacillota</taxon>
        <taxon>Bacilli</taxon>
        <taxon>Bacillales</taxon>
        <taxon>Bacillaceae</taxon>
        <taxon>Oceanobacillus</taxon>
    </lineage>
</organism>
<dbReference type="FunFam" id="3.30.1330.40:FF:000001">
    <property type="entry name" value="L-PSP family endoribonuclease"/>
    <property type="match status" value="1"/>
</dbReference>
<dbReference type="EMBL" id="BJYM01000006">
    <property type="protein sequence ID" value="GEN87092.1"/>
    <property type="molecule type" value="Genomic_DNA"/>
</dbReference>
<reference evidence="2 3" key="1">
    <citation type="submission" date="2019-07" db="EMBL/GenBank/DDBJ databases">
        <title>Whole genome shotgun sequence of Oceanobacillus sojae NBRC 105379.</title>
        <authorList>
            <person name="Hosoyama A."/>
            <person name="Uohara A."/>
            <person name="Ohji S."/>
            <person name="Ichikawa N."/>
        </authorList>
    </citation>
    <scope>NUCLEOTIDE SEQUENCE [LARGE SCALE GENOMIC DNA]</scope>
    <source>
        <strain evidence="2 3">NBRC 105379</strain>
    </source>
</reference>
<dbReference type="STRING" id="582851.GCA_900162665_00958"/>
<dbReference type="InterPro" id="IPR006056">
    <property type="entry name" value="RidA"/>
</dbReference>
<keyword evidence="3" id="KW-1185">Reference proteome</keyword>
<proteinExistence type="inferred from homology"/>
<dbReference type="OrthoDB" id="9803101at2"/>
<dbReference type="InterPro" id="IPR035959">
    <property type="entry name" value="RutC-like_sf"/>
</dbReference>
<dbReference type="RefSeq" id="WP_147210101.1">
    <property type="nucleotide sequence ID" value="NZ_BJYM01000006.1"/>
</dbReference>
<protein>
    <submittedName>
        <fullName evidence="2">Reactive intermediate/imine deaminase</fullName>
    </submittedName>
</protein>
<dbReference type="PANTHER" id="PTHR11803">
    <property type="entry name" value="2-IMINOBUTANOATE/2-IMINOPROPANOATE DEAMINASE RIDA"/>
    <property type="match status" value="1"/>
</dbReference>
<gene>
    <name evidence="2" type="ORF">OSO01_18310</name>
</gene>
<dbReference type="GO" id="GO:0019239">
    <property type="term" value="F:deaminase activity"/>
    <property type="evidence" value="ECO:0007669"/>
    <property type="project" value="TreeGrafter"/>
</dbReference>
<dbReference type="CDD" id="cd00448">
    <property type="entry name" value="YjgF_YER057c_UK114_family"/>
    <property type="match status" value="1"/>
</dbReference>